<keyword evidence="2" id="KW-0547">Nucleotide-binding</keyword>
<feature type="compositionally biased region" description="Basic and acidic residues" evidence="8">
    <location>
        <begin position="20"/>
        <end position="36"/>
    </location>
</feature>
<evidence type="ECO:0000256" key="8">
    <source>
        <dbReference type="SAM" id="MobiDB-lite"/>
    </source>
</evidence>
<keyword evidence="11" id="KW-1185">Reference proteome</keyword>
<dbReference type="Pfam" id="PF01753">
    <property type="entry name" value="zf-MYND"/>
    <property type="match status" value="1"/>
</dbReference>
<dbReference type="Pfam" id="PF00176">
    <property type="entry name" value="SNF2-rel_dom"/>
    <property type="match status" value="1"/>
</dbReference>
<dbReference type="SUPFAM" id="SSF52540">
    <property type="entry name" value="P-loop containing nucleoside triphosphate hydrolases"/>
    <property type="match status" value="1"/>
</dbReference>
<dbReference type="GO" id="GO:0008270">
    <property type="term" value="F:zinc ion binding"/>
    <property type="evidence" value="ECO:0007669"/>
    <property type="project" value="UniProtKB-KW"/>
</dbReference>
<feature type="region of interest" description="Disordered" evidence="8">
    <location>
        <begin position="1"/>
        <end position="45"/>
    </location>
</feature>
<evidence type="ECO:0000256" key="6">
    <source>
        <dbReference type="ARBA" id="ARBA00022840"/>
    </source>
</evidence>
<dbReference type="Gene3D" id="3.40.50.10810">
    <property type="entry name" value="Tandem AAA-ATPase domain"/>
    <property type="match status" value="1"/>
</dbReference>
<dbReference type="GO" id="GO:0016787">
    <property type="term" value="F:hydrolase activity"/>
    <property type="evidence" value="ECO:0007669"/>
    <property type="project" value="UniProtKB-KW"/>
</dbReference>
<dbReference type="PANTHER" id="PTHR45626:SF16">
    <property type="entry name" value="ATP-DEPENDENT HELICASE ULS1"/>
    <property type="match status" value="1"/>
</dbReference>
<feature type="compositionally biased region" description="Acidic residues" evidence="8">
    <location>
        <begin position="276"/>
        <end position="286"/>
    </location>
</feature>
<feature type="compositionally biased region" description="Basic and acidic residues" evidence="8">
    <location>
        <begin position="249"/>
        <end position="258"/>
    </location>
</feature>
<protein>
    <submittedName>
        <fullName evidence="10">Uu.00g025450.m01.CDS01</fullName>
    </submittedName>
</protein>
<evidence type="ECO:0000256" key="7">
    <source>
        <dbReference type="PROSITE-ProRule" id="PRU00134"/>
    </source>
</evidence>
<dbReference type="GO" id="GO:0000724">
    <property type="term" value="P:double-strand break repair via homologous recombination"/>
    <property type="evidence" value="ECO:0007669"/>
    <property type="project" value="TreeGrafter"/>
</dbReference>
<comment type="caution">
    <text evidence="10">The sequence shown here is derived from an EMBL/GenBank/DDBJ whole genome shotgun (WGS) entry which is preliminary data.</text>
</comment>
<evidence type="ECO:0000256" key="3">
    <source>
        <dbReference type="ARBA" id="ARBA00022771"/>
    </source>
</evidence>
<dbReference type="InterPro" id="IPR027417">
    <property type="entry name" value="P-loop_NTPase"/>
</dbReference>
<dbReference type="EMBL" id="CAUWAG010000003">
    <property type="protein sequence ID" value="CAJ2499692.1"/>
    <property type="molecule type" value="Genomic_DNA"/>
</dbReference>
<evidence type="ECO:0000256" key="4">
    <source>
        <dbReference type="ARBA" id="ARBA00022801"/>
    </source>
</evidence>
<keyword evidence="6" id="KW-0067">ATP-binding</keyword>
<evidence type="ECO:0000259" key="9">
    <source>
        <dbReference type="PROSITE" id="PS50865"/>
    </source>
</evidence>
<evidence type="ECO:0000256" key="5">
    <source>
        <dbReference type="ARBA" id="ARBA00022833"/>
    </source>
</evidence>
<proteinExistence type="predicted"/>
<evidence type="ECO:0000313" key="10">
    <source>
        <dbReference type="EMBL" id="CAJ2499692.1"/>
    </source>
</evidence>
<organism evidence="10 11">
    <name type="scientific">Anthostomella pinea</name>
    <dbReference type="NCBI Taxonomy" id="933095"/>
    <lineage>
        <taxon>Eukaryota</taxon>
        <taxon>Fungi</taxon>
        <taxon>Dikarya</taxon>
        <taxon>Ascomycota</taxon>
        <taxon>Pezizomycotina</taxon>
        <taxon>Sordariomycetes</taxon>
        <taxon>Xylariomycetidae</taxon>
        <taxon>Xylariales</taxon>
        <taxon>Xylariaceae</taxon>
        <taxon>Anthostomella</taxon>
    </lineage>
</organism>
<sequence>MEPSQPVASLPPSDALGLSRSDENNAARGERVKQEPSDVNENLQYQHHAACRVKIKRENERRVAERLAQREQQLLREQGRQESIQRARLEEEEQRRQDYQHRTAYREQIKRETEQYAAEKLAQKQQQLRWEQERQESIRRERLREEERRRQEHLRRAQSGQRPTACCFTCRRPSVDRSCGSCEKATYCSRACQRDDWSRHWNQFCSKRLVDPGPAISDAAPESRCQPRGSGTQGPRIVPYPTIDRSRHRIEDEAREETGEASEESDNATDAGAEGTDCEGDGEINDETGMKTDGVGDKDGDGDDTQADGQAENEIVQRLLALPPIDYPPEQRQMTPKALSCKLMSHQRVGLTWLMDQEKGINKGGILADALGLGKTIQALPHTRASSGE</sequence>
<keyword evidence="3 7" id="KW-0863">Zinc-finger</keyword>
<dbReference type="GO" id="GO:0008094">
    <property type="term" value="F:ATP-dependent activity, acting on DNA"/>
    <property type="evidence" value="ECO:0007669"/>
    <property type="project" value="TreeGrafter"/>
</dbReference>
<gene>
    <name evidence="10" type="ORF">KHLLAP_LOCUS160</name>
</gene>
<dbReference type="GO" id="GO:0005634">
    <property type="term" value="C:nucleus"/>
    <property type="evidence" value="ECO:0007669"/>
    <property type="project" value="TreeGrafter"/>
</dbReference>
<keyword evidence="4" id="KW-0378">Hydrolase</keyword>
<evidence type="ECO:0000256" key="2">
    <source>
        <dbReference type="ARBA" id="ARBA00022741"/>
    </source>
</evidence>
<dbReference type="SUPFAM" id="SSF144232">
    <property type="entry name" value="HIT/MYND zinc finger-like"/>
    <property type="match status" value="1"/>
</dbReference>
<feature type="compositionally biased region" description="Basic and acidic residues" evidence="8">
    <location>
        <begin position="288"/>
        <end position="299"/>
    </location>
</feature>
<reference evidence="10" key="1">
    <citation type="submission" date="2023-10" db="EMBL/GenBank/DDBJ databases">
        <authorList>
            <person name="Hackl T."/>
        </authorList>
    </citation>
    <scope>NUCLEOTIDE SEQUENCE</scope>
</reference>
<evidence type="ECO:0000256" key="1">
    <source>
        <dbReference type="ARBA" id="ARBA00022723"/>
    </source>
</evidence>
<feature type="region of interest" description="Disordered" evidence="8">
    <location>
        <begin position="216"/>
        <end position="308"/>
    </location>
</feature>
<dbReference type="AlphaFoldDB" id="A0AAI8V7W9"/>
<dbReference type="PANTHER" id="PTHR45626">
    <property type="entry name" value="TRANSCRIPTION TERMINATION FACTOR 2-RELATED"/>
    <property type="match status" value="1"/>
</dbReference>
<accession>A0AAI8V7W9</accession>
<evidence type="ECO:0000313" key="11">
    <source>
        <dbReference type="Proteomes" id="UP001295740"/>
    </source>
</evidence>
<name>A0AAI8V7W9_9PEZI</name>
<dbReference type="InterPro" id="IPR000330">
    <property type="entry name" value="SNF2_N"/>
</dbReference>
<keyword evidence="1" id="KW-0479">Metal-binding</keyword>
<dbReference type="InterPro" id="IPR050628">
    <property type="entry name" value="SNF2_RAD54_helicase_TF"/>
</dbReference>
<keyword evidence="5" id="KW-0862">Zinc</keyword>
<feature type="domain" description="MYND-type" evidence="9">
    <location>
        <begin position="167"/>
        <end position="205"/>
    </location>
</feature>
<dbReference type="InterPro" id="IPR002893">
    <property type="entry name" value="Znf_MYND"/>
</dbReference>
<dbReference type="Gene3D" id="6.10.140.2220">
    <property type="match status" value="1"/>
</dbReference>
<dbReference type="GO" id="GO:0005737">
    <property type="term" value="C:cytoplasm"/>
    <property type="evidence" value="ECO:0007669"/>
    <property type="project" value="TreeGrafter"/>
</dbReference>
<dbReference type="GO" id="GO:0005524">
    <property type="term" value="F:ATP binding"/>
    <property type="evidence" value="ECO:0007669"/>
    <property type="project" value="UniProtKB-KW"/>
</dbReference>
<dbReference type="InterPro" id="IPR038718">
    <property type="entry name" value="SNF2-like_sf"/>
</dbReference>
<dbReference type="Proteomes" id="UP001295740">
    <property type="component" value="Unassembled WGS sequence"/>
</dbReference>
<dbReference type="PROSITE" id="PS50865">
    <property type="entry name" value="ZF_MYND_2"/>
    <property type="match status" value="1"/>
</dbReference>